<feature type="domain" description="F-box" evidence="2">
    <location>
        <begin position="18"/>
        <end position="64"/>
    </location>
</feature>
<dbReference type="KEGG" id="ath:AT1G77880"/>
<dbReference type="Proteomes" id="UP000078284">
    <property type="component" value="Chromosome 1"/>
</dbReference>
<dbReference type="Pfam" id="PF00646">
    <property type="entry name" value="F-box"/>
    <property type="match status" value="1"/>
</dbReference>
<dbReference type="InterPro" id="IPR050354">
    <property type="entry name" value="F-box/kelch-repeat_ARATH"/>
</dbReference>
<organism evidence="3 4">
    <name type="scientific">Arabidopsis thaliana</name>
    <name type="common">Mouse-ear cress</name>
    <dbReference type="NCBI Taxonomy" id="3702"/>
    <lineage>
        <taxon>Eukaryota</taxon>
        <taxon>Viridiplantae</taxon>
        <taxon>Streptophyta</taxon>
        <taxon>Embryophyta</taxon>
        <taxon>Tracheophyta</taxon>
        <taxon>Spermatophyta</taxon>
        <taxon>Magnoliopsida</taxon>
        <taxon>eudicotyledons</taxon>
        <taxon>Gunneridae</taxon>
        <taxon>Pentapetalae</taxon>
        <taxon>rosids</taxon>
        <taxon>malvids</taxon>
        <taxon>Brassicales</taxon>
        <taxon>Brassicaceae</taxon>
        <taxon>Camelineae</taxon>
        <taxon>Arabidopsis</taxon>
    </lineage>
</organism>
<keyword evidence="1" id="KW-0812">Transmembrane</keyword>
<reference evidence="4" key="1">
    <citation type="journal article" date="2016" name="Proc. Natl. Acad. Sci. U.S.A.">
        <title>Chromosome-level assembly of Arabidopsis thaliana Ler reveals the extent of translocation and inversion polymorphisms.</title>
        <authorList>
            <person name="Zapata L."/>
            <person name="Ding J."/>
            <person name="Willing E.M."/>
            <person name="Hartwig B."/>
            <person name="Bezdan D."/>
            <person name="Jiao W.B."/>
            <person name="Patel V."/>
            <person name="Velikkakam James G."/>
            <person name="Koornneef M."/>
            <person name="Ossowski S."/>
            <person name="Schneeberger K."/>
        </authorList>
    </citation>
    <scope>NUCLEOTIDE SEQUENCE [LARGE SCALE GENOMIC DNA]</scope>
    <source>
        <strain evidence="4">cv. Landsberg erecta</strain>
    </source>
</reference>
<dbReference type="SMART" id="SM00256">
    <property type="entry name" value="FBOX"/>
    <property type="match status" value="1"/>
</dbReference>
<proteinExistence type="predicted"/>
<dbReference type="RefSeq" id="NP_177911.1">
    <property type="nucleotide sequence ID" value="NM_106437.2"/>
</dbReference>
<dbReference type="PhylomeDB" id="A0A178WI27"/>
<dbReference type="PROSITE" id="PS50181">
    <property type="entry name" value="FBOX"/>
    <property type="match status" value="1"/>
</dbReference>
<dbReference type="PANTHER" id="PTHR24414">
    <property type="entry name" value="F-BOX/KELCH-REPEAT PROTEIN SKIP4"/>
    <property type="match status" value="1"/>
</dbReference>
<dbReference type="AlphaFoldDB" id="A0A178WI27"/>
<feature type="transmembrane region" description="Helical" evidence="1">
    <location>
        <begin position="109"/>
        <end position="127"/>
    </location>
</feature>
<evidence type="ECO:0000313" key="3">
    <source>
        <dbReference type="EMBL" id="OAP16742.1"/>
    </source>
</evidence>
<name>A0A178WI27_ARATH</name>
<dbReference type="ExpressionAtlas" id="A0A178WI27">
    <property type="expression patterns" value="baseline and differential"/>
</dbReference>
<comment type="caution">
    <text evidence="3">The sequence shown here is derived from an EMBL/GenBank/DDBJ whole genome shotgun (WGS) entry which is preliminary data.</text>
</comment>
<dbReference type="PANTHER" id="PTHR24414:SF184">
    <property type="entry name" value="GALACTOSE OXIDASE_KELCH REPEAT SUPERFAMILY PROTEIN"/>
    <property type="match status" value="1"/>
</dbReference>
<keyword evidence="1" id="KW-1133">Transmembrane helix</keyword>
<dbReference type="SUPFAM" id="SSF81383">
    <property type="entry name" value="F-box domain"/>
    <property type="match status" value="1"/>
</dbReference>
<accession>A0A178WI27</accession>
<dbReference type="SMR" id="A0A178WI27"/>
<evidence type="ECO:0000256" key="1">
    <source>
        <dbReference type="SAM" id="Phobius"/>
    </source>
</evidence>
<protein>
    <recommendedName>
        <fullName evidence="2">F-box domain-containing protein</fullName>
    </recommendedName>
</protein>
<dbReference type="InterPro" id="IPR036047">
    <property type="entry name" value="F-box-like_dom_sf"/>
</dbReference>
<dbReference type="DNASU" id="844124"/>
<dbReference type="InterPro" id="IPR001810">
    <property type="entry name" value="F-box_dom"/>
</dbReference>
<gene>
    <name evidence="3" type="ordered locus">AXX17_At1g72470</name>
</gene>
<dbReference type="CDD" id="cd22152">
    <property type="entry name" value="F-box_AtAFR-like"/>
    <property type="match status" value="1"/>
</dbReference>
<sequence length="130" mass="15288">MRKKKKKIVLSSTSEAEKVSIPYLPDDLLLNCLARISRLYYPTLSLVSKRFRSLLASTELYETRRLLGTSESCLYFFMTERRNDHEVYGKVEWCHVVHTLPLFNLSRALSCYHCLSHCFLMIIYIILFSI</sequence>
<evidence type="ECO:0000259" key="2">
    <source>
        <dbReference type="PROSITE" id="PS50181"/>
    </source>
</evidence>
<dbReference type="EMBL" id="LUHQ01000001">
    <property type="protein sequence ID" value="OAP16742.1"/>
    <property type="molecule type" value="Genomic_DNA"/>
</dbReference>
<keyword evidence="1" id="KW-0472">Membrane</keyword>
<evidence type="ECO:0000313" key="4">
    <source>
        <dbReference type="Proteomes" id="UP000078284"/>
    </source>
</evidence>